<evidence type="ECO:0000259" key="3">
    <source>
        <dbReference type="Pfam" id="PF17970"/>
    </source>
</evidence>
<feature type="non-terminal residue" evidence="4">
    <location>
        <position position="132"/>
    </location>
</feature>
<dbReference type="AlphaFoldDB" id="A0A5C7W6S5"/>
<dbReference type="Proteomes" id="UP000321110">
    <property type="component" value="Unassembled WGS sequence"/>
</dbReference>
<comment type="caution">
    <text evidence="4">The sequence shown here is derived from an EMBL/GenBank/DDBJ whole genome shotgun (WGS) entry which is preliminary data.</text>
</comment>
<organism evidence="4 5">
    <name type="scientific">Aquipseudomonas alcaligenes</name>
    <name type="common">Pseudomonas alcaligenes</name>
    <dbReference type="NCBI Taxonomy" id="43263"/>
    <lineage>
        <taxon>Bacteria</taxon>
        <taxon>Pseudomonadati</taxon>
        <taxon>Pseudomonadota</taxon>
        <taxon>Gammaproteobacteria</taxon>
        <taxon>Pseudomonadales</taxon>
        <taxon>Pseudomonadaceae</taxon>
        <taxon>Aquipseudomonas</taxon>
    </lineage>
</organism>
<feature type="region of interest" description="Disordered" evidence="1">
    <location>
        <begin position="20"/>
        <end position="43"/>
    </location>
</feature>
<evidence type="ECO:0000256" key="1">
    <source>
        <dbReference type="SAM" id="MobiDB-lite"/>
    </source>
</evidence>
<dbReference type="EMBL" id="SSFO01000132">
    <property type="protein sequence ID" value="TXI32859.1"/>
    <property type="molecule type" value="Genomic_DNA"/>
</dbReference>
<feature type="chain" id="PRO_5022845810" description="Alpha-2-macroglobulin MG1 domain-containing protein" evidence="2">
    <location>
        <begin position="22"/>
        <end position="132"/>
    </location>
</feature>
<name>A0A5C7W6S5_AQUAC</name>
<protein>
    <recommendedName>
        <fullName evidence="3">Alpha-2-macroglobulin MG1 domain-containing protein</fullName>
    </recommendedName>
</protein>
<dbReference type="InterPro" id="IPR040639">
    <property type="entry name" value="A2MG_MG1"/>
</dbReference>
<dbReference type="Pfam" id="PF17970">
    <property type="entry name" value="bMG1"/>
    <property type="match status" value="1"/>
</dbReference>
<reference evidence="4 5" key="1">
    <citation type="submission" date="2018-09" db="EMBL/GenBank/DDBJ databases">
        <title>Metagenome Assembled Genomes from an Advanced Water Purification Facility.</title>
        <authorList>
            <person name="Stamps B.W."/>
            <person name="Spear J.R."/>
        </authorList>
    </citation>
    <scope>NUCLEOTIDE SEQUENCE [LARGE SCALE GENOMIC DNA]</scope>
    <source>
        <strain evidence="4">Bin_52_1</strain>
    </source>
</reference>
<accession>A0A5C7W6S5</accession>
<evidence type="ECO:0000313" key="5">
    <source>
        <dbReference type="Proteomes" id="UP000321110"/>
    </source>
</evidence>
<gene>
    <name evidence="4" type="ORF">E6Q69_07955</name>
</gene>
<evidence type="ECO:0000313" key="4">
    <source>
        <dbReference type="EMBL" id="TXI32859.1"/>
    </source>
</evidence>
<dbReference type="PROSITE" id="PS51257">
    <property type="entry name" value="PROKAR_LIPOPROTEIN"/>
    <property type="match status" value="1"/>
</dbReference>
<feature type="signal peptide" evidence="2">
    <location>
        <begin position="1"/>
        <end position="21"/>
    </location>
</feature>
<evidence type="ECO:0000256" key="2">
    <source>
        <dbReference type="SAM" id="SignalP"/>
    </source>
</evidence>
<sequence>MSYKGLFLAAALALLSACDSSTPETPAAPSGKPAAQQDAARPALDKAELAKRYAGRELTVADASEVQLDGASTLSVSFSVPLDPEQDFAARLHLVDKKSGKVDGAWELSDNLMELRLRHLEPRRSLVLSIDP</sequence>
<feature type="domain" description="Alpha-2-macroglobulin MG1" evidence="3">
    <location>
        <begin position="50"/>
        <end position="132"/>
    </location>
</feature>
<keyword evidence="2" id="KW-0732">Signal</keyword>
<proteinExistence type="predicted"/>